<keyword evidence="2" id="KW-0808">Transferase</keyword>
<organism evidence="6 7">
    <name type="scientific">Sphingomonas naphthae</name>
    <dbReference type="NCBI Taxonomy" id="1813468"/>
    <lineage>
        <taxon>Bacteria</taxon>
        <taxon>Pseudomonadati</taxon>
        <taxon>Pseudomonadota</taxon>
        <taxon>Alphaproteobacteria</taxon>
        <taxon>Sphingomonadales</taxon>
        <taxon>Sphingomonadaceae</taxon>
        <taxon>Sphingomonas</taxon>
    </lineage>
</organism>
<dbReference type="InterPro" id="IPR011009">
    <property type="entry name" value="Kinase-like_dom_sf"/>
</dbReference>
<evidence type="ECO:0000256" key="3">
    <source>
        <dbReference type="ARBA" id="ARBA00022741"/>
    </source>
</evidence>
<keyword evidence="3" id="KW-0547">Nucleotide-binding</keyword>
<gene>
    <name evidence="6" type="ORF">PQ455_13470</name>
</gene>
<dbReference type="InterPro" id="IPR004147">
    <property type="entry name" value="ABC1_dom"/>
</dbReference>
<dbReference type="Pfam" id="PF03109">
    <property type="entry name" value="ABC1"/>
    <property type="match status" value="1"/>
</dbReference>
<dbReference type="CDD" id="cd13970">
    <property type="entry name" value="ABC1_ADCK3"/>
    <property type="match status" value="1"/>
</dbReference>
<dbReference type="InterPro" id="IPR051409">
    <property type="entry name" value="Atypical_kinase_ADCK"/>
</dbReference>
<keyword evidence="6" id="KW-0418">Kinase</keyword>
<protein>
    <submittedName>
        <fullName evidence="6">AarF/ABC1/UbiB kinase family protein</fullName>
    </submittedName>
</protein>
<evidence type="ECO:0000313" key="6">
    <source>
        <dbReference type="EMBL" id="WCT72637.1"/>
    </source>
</evidence>
<comment type="similarity">
    <text evidence="1">Belongs to the protein kinase superfamily. ADCK protein kinase family.</text>
</comment>
<evidence type="ECO:0000313" key="7">
    <source>
        <dbReference type="Proteomes" id="UP001220395"/>
    </source>
</evidence>
<feature type="domain" description="ABC1 atypical kinase-like" evidence="5">
    <location>
        <begin position="97"/>
        <end position="341"/>
    </location>
</feature>
<keyword evidence="4" id="KW-0067">ATP-binding</keyword>
<keyword evidence="7" id="KW-1185">Reference proteome</keyword>
<dbReference type="EMBL" id="CP117411">
    <property type="protein sequence ID" value="WCT72637.1"/>
    <property type="molecule type" value="Genomic_DNA"/>
</dbReference>
<dbReference type="GO" id="GO:0016301">
    <property type="term" value="F:kinase activity"/>
    <property type="evidence" value="ECO:0007669"/>
    <property type="project" value="UniProtKB-KW"/>
</dbReference>
<name>A0ABY7THC5_9SPHN</name>
<evidence type="ECO:0000256" key="2">
    <source>
        <dbReference type="ARBA" id="ARBA00022679"/>
    </source>
</evidence>
<evidence type="ECO:0000259" key="5">
    <source>
        <dbReference type="Pfam" id="PF03109"/>
    </source>
</evidence>
<reference evidence="6 7" key="1">
    <citation type="submission" date="2023-02" db="EMBL/GenBank/DDBJ databases">
        <title>Genome sequence of Sphingomonas naphthae.</title>
        <authorList>
            <person name="Kim S."/>
            <person name="Heo J."/>
            <person name="Kwon S.-W."/>
        </authorList>
    </citation>
    <scope>NUCLEOTIDE SEQUENCE [LARGE SCALE GENOMIC DNA]</scope>
    <source>
        <strain evidence="6 7">KACC 18716</strain>
    </source>
</reference>
<evidence type="ECO:0000256" key="1">
    <source>
        <dbReference type="ARBA" id="ARBA00009670"/>
    </source>
</evidence>
<dbReference type="RefSeq" id="WP_273686608.1">
    <property type="nucleotide sequence ID" value="NZ_CP117411.1"/>
</dbReference>
<dbReference type="Proteomes" id="UP001220395">
    <property type="component" value="Chromosome"/>
</dbReference>
<sequence>MADDPRGRSVPSGRLSRFGLFGRMAGGVAGGMLAEGARRLASGDRPKMTDLLLTPGNVTRVADQLAHLRGAAMKLGQMISMDAGDMLPAELTQILARLRDNAHHMPPPQLDKVLREEWGTDWRRRFKFFQAHPIAAASIGQVHRAELPDGRVLAIKVQYPGVAESIDADVDNVATLLRISGLLPRELDVAPLLSEAKRQLHEEADYRRELDMLERYRMLVGEDPAYVVPQADPEFSTGRVLAMDFVPGERIEALEGRSQEERDAAASALVTLVLRELFAWGVMQTDPNFANYRWQANEELPSAGRLVLLDFGAARLTKPETRAGYHQLLLAGLSGNRDEVRAAAVDAGFLGAAAVERHGPAVDAMIDVIIGELNRPGAFDFGDRAFVSVIRDEAMTVAEDRLTWHLPPVDTLFVQRKVSGTALLCARLKARVDIRKMIEAYRNVDPTGCADASI</sequence>
<dbReference type="PANTHER" id="PTHR43851:SF3">
    <property type="entry name" value="COENZYME Q8"/>
    <property type="match status" value="1"/>
</dbReference>
<accession>A0ABY7THC5</accession>
<dbReference type="InterPro" id="IPR034646">
    <property type="entry name" value="ADCK3_dom"/>
</dbReference>
<dbReference type="SUPFAM" id="SSF56112">
    <property type="entry name" value="Protein kinase-like (PK-like)"/>
    <property type="match status" value="1"/>
</dbReference>
<proteinExistence type="inferred from homology"/>
<evidence type="ECO:0000256" key="4">
    <source>
        <dbReference type="ARBA" id="ARBA00022840"/>
    </source>
</evidence>
<dbReference type="PANTHER" id="PTHR43851">
    <property type="match status" value="1"/>
</dbReference>